<dbReference type="PANTHER" id="PTHR47510:SF3">
    <property type="entry name" value="ENDO_EXONUCLEASE_PHOSPHATASE DOMAIN-CONTAINING PROTEIN"/>
    <property type="match status" value="1"/>
</dbReference>
<reference evidence="1 2" key="1">
    <citation type="submission" date="2023-02" db="EMBL/GenBank/DDBJ databases">
        <title>LHISI_Scaffold_Assembly.</title>
        <authorList>
            <person name="Stuart O.P."/>
            <person name="Cleave R."/>
            <person name="Magrath M.J.L."/>
            <person name="Mikheyev A.S."/>
        </authorList>
    </citation>
    <scope>NUCLEOTIDE SEQUENCE [LARGE SCALE GENOMIC DNA]</scope>
    <source>
        <strain evidence="1">Daus_M_001</strain>
        <tissue evidence="1">Leg muscle</tissue>
    </source>
</reference>
<name>A0ABQ9HH49_9NEOP</name>
<sequence>MKERDAARKNYWASKLPHYFTPYKELHYTLASMIRKSKMEFFNGLTNTHRMDKDIPDSLKLPNKINNYFISFSKAADLTPSANNEIDSEVIAATEEFSFVKTFTSEIYKSISNLKTLALGVDKIEINMIKLCTPYCIPVIKHIINHSFQSYTFPTTWKQSKIIPLGKVSHPTEFKHLRPISILPVMSKIIERIVHTRLSNYLNANKLLYNRQDSDLLQTC</sequence>
<organism evidence="1 2">
    <name type="scientific">Dryococelus australis</name>
    <dbReference type="NCBI Taxonomy" id="614101"/>
    <lineage>
        <taxon>Eukaryota</taxon>
        <taxon>Metazoa</taxon>
        <taxon>Ecdysozoa</taxon>
        <taxon>Arthropoda</taxon>
        <taxon>Hexapoda</taxon>
        <taxon>Insecta</taxon>
        <taxon>Pterygota</taxon>
        <taxon>Neoptera</taxon>
        <taxon>Polyneoptera</taxon>
        <taxon>Phasmatodea</taxon>
        <taxon>Verophasmatodea</taxon>
        <taxon>Anareolatae</taxon>
        <taxon>Phasmatidae</taxon>
        <taxon>Eurycanthinae</taxon>
        <taxon>Dryococelus</taxon>
    </lineage>
</organism>
<evidence type="ECO:0008006" key="3">
    <source>
        <dbReference type="Google" id="ProtNLM"/>
    </source>
</evidence>
<dbReference type="EMBL" id="JARBHB010000005">
    <property type="protein sequence ID" value="KAJ8883663.1"/>
    <property type="molecule type" value="Genomic_DNA"/>
</dbReference>
<evidence type="ECO:0000313" key="2">
    <source>
        <dbReference type="Proteomes" id="UP001159363"/>
    </source>
</evidence>
<accession>A0ABQ9HH49</accession>
<dbReference type="Proteomes" id="UP001159363">
    <property type="component" value="Chromosome 4"/>
</dbReference>
<protein>
    <recommendedName>
        <fullName evidence="3">Reverse transcriptase domain-containing protein</fullName>
    </recommendedName>
</protein>
<comment type="caution">
    <text evidence="1">The sequence shown here is derived from an EMBL/GenBank/DDBJ whole genome shotgun (WGS) entry which is preliminary data.</text>
</comment>
<dbReference type="PANTHER" id="PTHR47510">
    <property type="entry name" value="REVERSE TRANSCRIPTASE DOMAIN-CONTAINING PROTEIN"/>
    <property type="match status" value="1"/>
</dbReference>
<evidence type="ECO:0000313" key="1">
    <source>
        <dbReference type="EMBL" id="KAJ8883663.1"/>
    </source>
</evidence>
<gene>
    <name evidence="1" type="ORF">PR048_015517</name>
</gene>
<keyword evidence="2" id="KW-1185">Reference proteome</keyword>
<proteinExistence type="predicted"/>